<accession>A0A107YW66</accession>
<gene>
    <name evidence="2" type="ORF">WT44_25100</name>
</gene>
<reference evidence="2 3" key="1">
    <citation type="submission" date="2015-11" db="EMBL/GenBank/DDBJ databases">
        <title>Expanding the genomic diversity of Burkholderia species for the development of highly accurate diagnostics.</title>
        <authorList>
            <person name="Sahl J."/>
            <person name="Keim P."/>
            <person name="Wagner D."/>
        </authorList>
    </citation>
    <scope>NUCLEOTIDE SEQUENCE [LARGE SCALE GENOMIC DNA]</scope>
    <source>
        <strain evidence="2 3">MSMB1960WGS</strain>
    </source>
</reference>
<dbReference type="Proteomes" id="UP000068603">
    <property type="component" value="Unassembled WGS sequence"/>
</dbReference>
<organism evidence="2">
    <name type="scientific">Burkholderia stagnalis</name>
    <dbReference type="NCBI Taxonomy" id="1503054"/>
    <lineage>
        <taxon>Bacteria</taxon>
        <taxon>Pseudomonadati</taxon>
        <taxon>Pseudomonadota</taxon>
        <taxon>Betaproteobacteria</taxon>
        <taxon>Burkholderiales</taxon>
        <taxon>Burkholderiaceae</taxon>
        <taxon>Burkholderia</taxon>
        <taxon>Burkholderia cepacia complex</taxon>
    </lineage>
</organism>
<name>A0A107YW66_9BURK</name>
<evidence type="ECO:0000313" key="3">
    <source>
        <dbReference type="Proteomes" id="UP000068603"/>
    </source>
</evidence>
<dbReference type="EMBL" id="LPHB01000068">
    <property type="protein sequence ID" value="KWA56605.1"/>
    <property type="molecule type" value="Genomic_DNA"/>
</dbReference>
<comment type="caution">
    <text evidence="2">The sequence shown here is derived from an EMBL/GenBank/DDBJ whole genome shotgun (WGS) entry which is preliminary data.</text>
</comment>
<protein>
    <submittedName>
        <fullName evidence="2">Uncharacterized protein</fullName>
    </submittedName>
</protein>
<keyword evidence="1" id="KW-1133">Transmembrane helix</keyword>
<dbReference type="AlphaFoldDB" id="A0A107YW66"/>
<proteinExistence type="predicted"/>
<keyword evidence="1" id="KW-0812">Transmembrane</keyword>
<keyword evidence="1" id="KW-0472">Membrane</keyword>
<feature type="transmembrane region" description="Helical" evidence="1">
    <location>
        <begin position="14"/>
        <end position="31"/>
    </location>
</feature>
<evidence type="ECO:0000256" key="1">
    <source>
        <dbReference type="SAM" id="Phobius"/>
    </source>
</evidence>
<sequence>MAQAWYLLPTNTKILIALALVATYLVIRSAYRKAKLRRQRDLDPIKKAIYNPKQFRRPR</sequence>
<evidence type="ECO:0000313" key="2">
    <source>
        <dbReference type="EMBL" id="KWA56605.1"/>
    </source>
</evidence>